<evidence type="ECO:0000313" key="2">
    <source>
        <dbReference type="EMBL" id="CAA7405740.1"/>
    </source>
</evidence>
<dbReference type="PANTHER" id="PTHR33872">
    <property type="entry name" value="DNA POLYMERASE EPSILON CATALYTIC SUBUNIT A"/>
    <property type="match status" value="1"/>
</dbReference>
<organism evidence="2 3">
    <name type="scientific">Spirodela intermedia</name>
    <name type="common">Intermediate duckweed</name>
    <dbReference type="NCBI Taxonomy" id="51605"/>
    <lineage>
        <taxon>Eukaryota</taxon>
        <taxon>Viridiplantae</taxon>
        <taxon>Streptophyta</taxon>
        <taxon>Embryophyta</taxon>
        <taxon>Tracheophyta</taxon>
        <taxon>Spermatophyta</taxon>
        <taxon>Magnoliopsida</taxon>
        <taxon>Liliopsida</taxon>
        <taxon>Araceae</taxon>
        <taxon>Lemnoideae</taxon>
        <taxon>Spirodela</taxon>
    </lineage>
</organism>
<dbReference type="EMBL" id="LR746275">
    <property type="protein sequence ID" value="CAA7405740.1"/>
    <property type="molecule type" value="Genomic_DNA"/>
</dbReference>
<keyword evidence="3" id="KW-1185">Reference proteome</keyword>
<proteinExistence type="predicted"/>
<name>A0A7I8L7A0_SPIIN</name>
<dbReference type="PANTHER" id="PTHR33872:SF2">
    <property type="entry name" value="DNA POLYMERASE EPSILON CATALYTIC SUBUNIT A"/>
    <property type="match status" value="1"/>
</dbReference>
<gene>
    <name evidence="2" type="ORF">SI8410_12016418</name>
</gene>
<dbReference type="Proteomes" id="UP000663760">
    <property type="component" value="Chromosome 12"/>
</dbReference>
<protein>
    <submittedName>
        <fullName evidence="2">Uncharacterized protein</fullName>
    </submittedName>
</protein>
<reference evidence="2" key="1">
    <citation type="submission" date="2020-02" db="EMBL/GenBank/DDBJ databases">
        <authorList>
            <person name="Scholz U."/>
            <person name="Mascher M."/>
            <person name="Fiebig A."/>
        </authorList>
    </citation>
    <scope>NUCLEOTIDE SEQUENCE</scope>
</reference>
<dbReference type="AlphaFoldDB" id="A0A7I8L7A0"/>
<feature type="region of interest" description="Disordered" evidence="1">
    <location>
        <begin position="109"/>
        <end position="133"/>
    </location>
</feature>
<accession>A0A7I8L7A0</accession>
<dbReference type="OrthoDB" id="1858881at2759"/>
<sequence>MGSLMAGWDCPVQDQETARMERNRSLTKEEIESFWRVRRRSIDGEEGEELRSPRSPLKKTEPSFPVGKDAKLTGDWWTRSNWAFLNEPPLEEAADSAHKYTAQFHIAQIATPTPPAKETTLPHDAASPRSRDQ</sequence>
<feature type="region of interest" description="Disordered" evidence="1">
    <location>
        <begin position="38"/>
        <end position="70"/>
    </location>
</feature>
<evidence type="ECO:0000256" key="1">
    <source>
        <dbReference type="SAM" id="MobiDB-lite"/>
    </source>
</evidence>
<evidence type="ECO:0000313" key="3">
    <source>
        <dbReference type="Proteomes" id="UP000663760"/>
    </source>
</evidence>